<evidence type="ECO:0000256" key="6">
    <source>
        <dbReference type="ARBA" id="ARBA00023136"/>
    </source>
</evidence>
<dbReference type="GO" id="GO:0015109">
    <property type="term" value="F:chromate transmembrane transporter activity"/>
    <property type="evidence" value="ECO:0007669"/>
    <property type="project" value="InterPro"/>
</dbReference>
<keyword evidence="3" id="KW-1003">Cell membrane</keyword>
<feature type="transmembrane region" description="Helical" evidence="7">
    <location>
        <begin position="7"/>
        <end position="28"/>
    </location>
</feature>
<comment type="similarity">
    <text evidence="2">Belongs to the chromate ion transporter (CHR) (TC 2.A.51) family.</text>
</comment>
<evidence type="ECO:0000256" key="7">
    <source>
        <dbReference type="SAM" id="Phobius"/>
    </source>
</evidence>
<dbReference type="EMBL" id="ASWJ01000001">
    <property type="protein sequence ID" value="EOW87810.1"/>
    <property type="molecule type" value="Genomic_DNA"/>
</dbReference>
<keyword evidence="6 7" id="KW-0472">Membrane</keyword>
<dbReference type="PATRIC" id="fig|1121865.3.peg.2123"/>
<feature type="transmembrane region" description="Helical" evidence="7">
    <location>
        <begin position="74"/>
        <end position="97"/>
    </location>
</feature>
<gene>
    <name evidence="8" type="ORF">I568_00096</name>
</gene>
<dbReference type="STRING" id="1121865.OMW_02179"/>
<evidence type="ECO:0000256" key="3">
    <source>
        <dbReference type="ARBA" id="ARBA00022475"/>
    </source>
</evidence>
<sequence length="188" mass="20868">MINWQLFYSFIKVGLFSFGGGYAALPFIHAEVVSTHHWLTEGEFNHLITISQLTPGPIAINAATFVGVKVNGEVGAVIATFGSVLPSCIIVTLLSLFYMKYRSLQTMKIVLATLRPAVIALIAVAGWSILQSAFSVKVATFDGKITFVSFILLFMASLFYLFKYQKRPILVMFVVGMINVLLQFFLFH</sequence>
<feature type="transmembrane region" description="Helical" evidence="7">
    <location>
        <begin position="109"/>
        <end position="130"/>
    </location>
</feature>
<keyword evidence="5 7" id="KW-1133">Transmembrane helix</keyword>
<dbReference type="AlphaFoldDB" id="S1NFI0"/>
<feature type="transmembrane region" description="Helical" evidence="7">
    <location>
        <begin position="169"/>
        <end position="187"/>
    </location>
</feature>
<feature type="transmembrane region" description="Helical" evidence="7">
    <location>
        <begin position="145"/>
        <end position="162"/>
    </location>
</feature>
<evidence type="ECO:0000256" key="4">
    <source>
        <dbReference type="ARBA" id="ARBA00022692"/>
    </source>
</evidence>
<evidence type="ECO:0000256" key="2">
    <source>
        <dbReference type="ARBA" id="ARBA00005262"/>
    </source>
</evidence>
<evidence type="ECO:0000313" key="8">
    <source>
        <dbReference type="EMBL" id="EOW87810.1"/>
    </source>
</evidence>
<dbReference type="Pfam" id="PF02417">
    <property type="entry name" value="Chromate_transp"/>
    <property type="match status" value="1"/>
</dbReference>
<dbReference type="GO" id="GO:0005886">
    <property type="term" value="C:plasma membrane"/>
    <property type="evidence" value="ECO:0007669"/>
    <property type="project" value="UniProtKB-SubCell"/>
</dbReference>
<keyword evidence="4 7" id="KW-0812">Transmembrane</keyword>
<comment type="subcellular location">
    <subcellularLocation>
        <location evidence="1">Cell membrane</location>
        <topology evidence="1">Multi-pass membrane protein</topology>
    </subcellularLocation>
</comment>
<dbReference type="PANTHER" id="PTHR43663">
    <property type="entry name" value="CHROMATE TRANSPORT PROTEIN-RELATED"/>
    <property type="match status" value="1"/>
</dbReference>
<evidence type="ECO:0000256" key="5">
    <source>
        <dbReference type="ARBA" id="ARBA00022989"/>
    </source>
</evidence>
<evidence type="ECO:0000256" key="1">
    <source>
        <dbReference type="ARBA" id="ARBA00004651"/>
    </source>
</evidence>
<reference evidence="8 9" key="1">
    <citation type="submission" date="2013-03" db="EMBL/GenBank/DDBJ databases">
        <title>The Genome Sequence of Enterococcus columbae ATCC_51263 (PacBio/Illumina hybrid assembly).</title>
        <authorList>
            <consortium name="The Broad Institute Genomics Platform"/>
            <consortium name="The Broad Institute Genome Sequencing Center for Infectious Disease"/>
            <person name="Earl A."/>
            <person name="Russ C."/>
            <person name="Gilmore M."/>
            <person name="Surin D."/>
            <person name="Walker B."/>
            <person name="Young S."/>
            <person name="Zeng Q."/>
            <person name="Gargeya S."/>
            <person name="Fitzgerald M."/>
            <person name="Haas B."/>
            <person name="Abouelleil A."/>
            <person name="Allen A.W."/>
            <person name="Alvarado L."/>
            <person name="Arachchi H.M."/>
            <person name="Berlin A.M."/>
            <person name="Chapman S.B."/>
            <person name="Gainer-Dewar J."/>
            <person name="Goldberg J."/>
            <person name="Griggs A."/>
            <person name="Gujja S."/>
            <person name="Hansen M."/>
            <person name="Howarth C."/>
            <person name="Imamovic A."/>
            <person name="Ireland A."/>
            <person name="Larimer J."/>
            <person name="McCowan C."/>
            <person name="Murphy C."/>
            <person name="Pearson M."/>
            <person name="Poon T.W."/>
            <person name="Priest M."/>
            <person name="Roberts A."/>
            <person name="Saif S."/>
            <person name="Shea T."/>
            <person name="Sisk P."/>
            <person name="Sykes S."/>
            <person name="Wortman J."/>
            <person name="Nusbaum C."/>
            <person name="Birren B."/>
        </authorList>
    </citation>
    <scope>NUCLEOTIDE SEQUENCE [LARGE SCALE GENOMIC DNA]</scope>
    <source>
        <strain evidence="8 9">ATCC 51263</strain>
    </source>
</reference>
<keyword evidence="9" id="KW-1185">Reference proteome</keyword>
<dbReference type="InterPro" id="IPR003370">
    <property type="entry name" value="Chromate_transpt"/>
</dbReference>
<dbReference type="Proteomes" id="UP000014113">
    <property type="component" value="Unassembled WGS sequence"/>
</dbReference>
<proteinExistence type="inferred from homology"/>
<dbReference type="OrthoDB" id="9027281at2"/>
<name>S1NFI0_9ENTE</name>
<protein>
    <recommendedName>
        <fullName evidence="10">Chromate transporter</fullName>
    </recommendedName>
</protein>
<dbReference type="eggNOG" id="COG2059">
    <property type="taxonomic scope" value="Bacteria"/>
</dbReference>
<evidence type="ECO:0000313" key="9">
    <source>
        <dbReference type="Proteomes" id="UP000014113"/>
    </source>
</evidence>
<evidence type="ECO:0008006" key="10">
    <source>
        <dbReference type="Google" id="ProtNLM"/>
    </source>
</evidence>
<dbReference type="RefSeq" id="WP_016184275.1">
    <property type="nucleotide sequence ID" value="NZ_JXKI01000019.1"/>
</dbReference>
<accession>S1NFI0</accession>
<comment type="caution">
    <text evidence="8">The sequence shown here is derived from an EMBL/GenBank/DDBJ whole genome shotgun (WGS) entry which is preliminary data.</text>
</comment>
<organism evidence="8 9">
    <name type="scientific">Enterococcus columbae DSM 7374 = ATCC 51263</name>
    <dbReference type="NCBI Taxonomy" id="1121865"/>
    <lineage>
        <taxon>Bacteria</taxon>
        <taxon>Bacillati</taxon>
        <taxon>Bacillota</taxon>
        <taxon>Bacilli</taxon>
        <taxon>Lactobacillales</taxon>
        <taxon>Enterococcaceae</taxon>
        <taxon>Enterococcus</taxon>
    </lineage>
</organism>
<dbReference type="InterPro" id="IPR052518">
    <property type="entry name" value="CHR_Transporter"/>
</dbReference>
<dbReference type="PANTHER" id="PTHR43663:SF1">
    <property type="entry name" value="CHROMATE TRANSPORTER"/>
    <property type="match status" value="1"/>
</dbReference>